<keyword evidence="9" id="KW-1185">Reference proteome</keyword>
<dbReference type="GO" id="GO:0005737">
    <property type="term" value="C:cytoplasm"/>
    <property type="evidence" value="ECO:0007669"/>
    <property type="project" value="UniProtKB-SubCell"/>
</dbReference>
<keyword evidence="6" id="KW-0175">Coiled coil</keyword>
<evidence type="ECO:0000313" key="9">
    <source>
        <dbReference type="Proteomes" id="UP000694388"/>
    </source>
</evidence>
<dbReference type="InterPro" id="IPR004018">
    <property type="entry name" value="RPEL_repeat"/>
</dbReference>
<evidence type="ECO:0000256" key="2">
    <source>
        <dbReference type="ARBA" id="ARBA00022737"/>
    </source>
</evidence>
<dbReference type="Pfam" id="PF02755">
    <property type="entry name" value="RPEL"/>
    <property type="match status" value="2"/>
</dbReference>
<dbReference type="GO" id="GO:0048870">
    <property type="term" value="P:cell motility"/>
    <property type="evidence" value="ECO:0007669"/>
    <property type="project" value="TreeGrafter"/>
</dbReference>
<evidence type="ECO:0000256" key="7">
    <source>
        <dbReference type="SAM" id="MobiDB-lite"/>
    </source>
</evidence>
<reference evidence="8" key="1">
    <citation type="submission" date="2025-08" db="UniProtKB">
        <authorList>
            <consortium name="Ensembl"/>
        </authorList>
    </citation>
    <scope>IDENTIFICATION</scope>
</reference>
<evidence type="ECO:0000256" key="6">
    <source>
        <dbReference type="SAM" id="Coils"/>
    </source>
</evidence>
<keyword evidence="2 5" id="KW-0677">Repeat</keyword>
<feature type="compositionally biased region" description="Acidic residues" evidence="7">
    <location>
        <begin position="465"/>
        <end position="487"/>
    </location>
</feature>
<dbReference type="Gene3D" id="6.10.140.1750">
    <property type="match status" value="1"/>
</dbReference>
<organism evidence="8 9">
    <name type="scientific">Eptatretus burgeri</name>
    <name type="common">Inshore hagfish</name>
    <dbReference type="NCBI Taxonomy" id="7764"/>
    <lineage>
        <taxon>Eukaryota</taxon>
        <taxon>Metazoa</taxon>
        <taxon>Chordata</taxon>
        <taxon>Craniata</taxon>
        <taxon>Vertebrata</taxon>
        <taxon>Cyclostomata</taxon>
        <taxon>Myxini</taxon>
        <taxon>Myxiniformes</taxon>
        <taxon>Myxinidae</taxon>
        <taxon>Eptatretinae</taxon>
        <taxon>Eptatretus</taxon>
    </lineage>
</organism>
<sequence length="685" mass="76366">MSNRRVHGPKHGALGTGIVHYCSAGSEQRCRGVRDVLRLCPRANGDGWWRRRRRRRSGALTDRAEGTLQERYPGTGVRARRRRRYVLAARTRTRAIIEGRAARAWERARDVPPPRPRHGHTDRDMARRGWTWRGVTWHGETARQVGVWHAEEVVRLAAMRSESLVPGAHTPPIRRRSKLATLGRFFKPWKWRKRKSEKFRQTSADEGSEGKGSEGSLENGHTVGDEVIQPEGDDVSSTGSCLSPAEGHSEVMGCESEIIIPGLASAPQTPPPMPPKKCSYGHSGAATGRESSDDGVTARETPPLKQPPALPPKPLARICAFHTPGSPAHSSPTLPPKKSAAISAAAAVVESTLAARHAMPTPPRLHHLNAHLPMILSTPSSLPTVPSSVASGSCHSGHCPPLSQHATGYGLGAPGSSLILKAPSRVIEELNRTLAMAAQRLECLHNLDTRSPFGSVPRLEVTEATTDDDDEDDSDKENMADDSDSDDGPILYKDDDGSNLLLSALATKVLRKDSLAVKLSNRPSREELEDKNILPRQSDAERQELWQQIGTKLTRRLSQRPTPEELEQRNILRVRNEEEEQEEKQEIKRRLSRKLSERPTVEELREKRILIRFNDYVEVADAQDYDRRADKPWTRLTAADKAAIRKELNEFKSTEMEVHELSRHLTRQGLHSHETRPHYPLNVFT</sequence>
<dbReference type="GeneTree" id="ENSGT00940000155842"/>
<dbReference type="Gene3D" id="6.10.140.2130">
    <property type="match status" value="1"/>
</dbReference>
<dbReference type="SMART" id="SM00707">
    <property type="entry name" value="RPEL"/>
    <property type="match status" value="3"/>
</dbReference>
<dbReference type="GO" id="GO:0043149">
    <property type="term" value="P:stress fiber assembly"/>
    <property type="evidence" value="ECO:0007669"/>
    <property type="project" value="TreeGrafter"/>
</dbReference>
<comment type="subunit">
    <text evidence="5">Binds PPP1CA and actin.</text>
</comment>
<evidence type="ECO:0000256" key="5">
    <source>
        <dbReference type="RuleBase" id="RU301113"/>
    </source>
</evidence>
<protein>
    <recommendedName>
        <fullName evidence="5">Phosphatase and actin regulator</fullName>
    </recommendedName>
</protein>
<dbReference type="GO" id="GO:0045202">
    <property type="term" value="C:synapse"/>
    <property type="evidence" value="ECO:0007669"/>
    <property type="project" value="UniProtKB-SubCell"/>
</dbReference>
<dbReference type="GO" id="GO:0005634">
    <property type="term" value="C:nucleus"/>
    <property type="evidence" value="ECO:0007669"/>
    <property type="project" value="UniProtKB-SubCell"/>
</dbReference>
<feature type="coiled-coil region" evidence="6">
    <location>
        <begin position="564"/>
        <end position="597"/>
    </location>
</feature>
<dbReference type="GO" id="GO:0004864">
    <property type="term" value="F:protein phosphatase inhibitor activity"/>
    <property type="evidence" value="ECO:0007669"/>
    <property type="project" value="UniProtKB-UniRule"/>
</dbReference>
<dbReference type="AlphaFoldDB" id="A0A8C4R9W3"/>
<feature type="region of interest" description="Disordered" evidence="7">
    <location>
        <begin position="196"/>
        <end position="248"/>
    </location>
</feature>
<feature type="repeat" description="RPEL" evidence="4">
    <location>
        <begin position="589"/>
        <end position="614"/>
    </location>
</feature>
<evidence type="ECO:0000313" key="8">
    <source>
        <dbReference type="Ensembl" id="ENSEBUP00000027232.1"/>
    </source>
</evidence>
<reference evidence="8" key="2">
    <citation type="submission" date="2025-09" db="UniProtKB">
        <authorList>
            <consortium name="Ensembl"/>
        </authorList>
    </citation>
    <scope>IDENTIFICATION</scope>
</reference>
<feature type="repeat" description="RPEL" evidence="4">
    <location>
        <begin position="513"/>
        <end position="538"/>
    </location>
</feature>
<dbReference type="GO" id="GO:0003779">
    <property type="term" value="F:actin binding"/>
    <property type="evidence" value="ECO:0007669"/>
    <property type="project" value="UniProtKB-KW"/>
</dbReference>
<evidence type="ECO:0000256" key="4">
    <source>
        <dbReference type="PROSITE-ProRule" id="PRU00401"/>
    </source>
</evidence>
<dbReference type="PROSITE" id="PS51073">
    <property type="entry name" value="RPEL"/>
    <property type="match status" value="3"/>
</dbReference>
<feature type="region of interest" description="Disordered" evidence="7">
    <location>
        <begin position="452"/>
        <end position="492"/>
    </location>
</feature>
<dbReference type="PANTHER" id="PTHR12751:SF18">
    <property type="entry name" value="PHOSPHATASE AND ACTIN REGULATOR 1"/>
    <property type="match status" value="1"/>
</dbReference>
<dbReference type="Proteomes" id="UP000694388">
    <property type="component" value="Unplaced"/>
</dbReference>
<keyword evidence="3 5" id="KW-0009">Actin-binding</keyword>
<accession>A0A8C4R9W3</accession>
<dbReference type="PANTHER" id="PTHR12751">
    <property type="entry name" value="PHOSPHATASE AND ACTIN REGULATOR PHACTR"/>
    <property type="match status" value="1"/>
</dbReference>
<evidence type="ECO:0000256" key="3">
    <source>
        <dbReference type="ARBA" id="ARBA00023203"/>
    </source>
</evidence>
<dbReference type="Ensembl" id="ENSEBUT00000027808.1">
    <property type="protein sequence ID" value="ENSEBUP00000027232.1"/>
    <property type="gene ID" value="ENSEBUG00000016707.1"/>
</dbReference>
<feature type="repeat" description="RPEL" evidence="4">
    <location>
        <begin position="551"/>
        <end position="576"/>
    </location>
</feature>
<name>A0A8C4R9W3_EPTBU</name>
<evidence type="ECO:0000256" key="1">
    <source>
        <dbReference type="ARBA" id="ARBA00009795"/>
    </source>
</evidence>
<proteinExistence type="inferred from homology"/>
<comment type="similarity">
    <text evidence="1 5">Belongs to the phosphatase and actin regulator family.</text>
</comment>
<feature type="region of interest" description="Disordered" evidence="7">
    <location>
        <begin position="666"/>
        <end position="685"/>
    </location>
</feature>
<feature type="region of interest" description="Disordered" evidence="7">
    <location>
        <begin position="263"/>
        <end position="311"/>
    </location>
</feature>